<reference evidence="3" key="2">
    <citation type="journal article" date="2024" name="Plant">
        <title>Genomic evolution and insights into agronomic trait innovations of Sesamum species.</title>
        <authorList>
            <person name="Miao H."/>
            <person name="Wang L."/>
            <person name="Qu L."/>
            <person name="Liu H."/>
            <person name="Sun Y."/>
            <person name="Le M."/>
            <person name="Wang Q."/>
            <person name="Wei S."/>
            <person name="Zheng Y."/>
            <person name="Lin W."/>
            <person name="Duan Y."/>
            <person name="Cao H."/>
            <person name="Xiong S."/>
            <person name="Wang X."/>
            <person name="Wei L."/>
            <person name="Li C."/>
            <person name="Ma Q."/>
            <person name="Ju M."/>
            <person name="Zhao R."/>
            <person name="Li G."/>
            <person name="Mu C."/>
            <person name="Tian Q."/>
            <person name="Mei H."/>
            <person name="Zhang T."/>
            <person name="Gao T."/>
            <person name="Zhang H."/>
        </authorList>
    </citation>
    <scope>NUCLEOTIDE SEQUENCE</scope>
    <source>
        <strain evidence="3">G01</strain>
    </source>
</reference>
<dbReference type="InterPro" id="IPR025558">
    <property type="entry name" value="DUF4283"/>
</dbReference>
<dbReference type="PANTHER" id="PTHR31286">
    <property type="entry name" value="GLYCINE-RICH CELL WALL STRUCTURAL PROTEIN 1.8-LIKE"/>
    <property type="match status" value="1"/>
</dbReference>
<comment type="caution">
    <text evidence="3">The sequence shown here is derived from an EMBL/GenBank/DDBJ whole genome shotgun (WGS) entry which is preliminary data.</text>
</comment>
<dbReference type="AlphaFoldDB" id="A0AAW2ITN3"/>
<name>A0AAW2ITN3_9LAMI</name>
<protein>
    <recommendedName>
        <fullName evidence="2">DUF4283 domain-containing protein</fullName>
    </recommendedName>
</protein>
<evidence type="ECO:0000313" key="3">
    <source>
        <dbReference type="EMBL" id="KAL0285161.1"/>
    </source>
</evidence>
<dbReference type="InterPro" id="IPR040256">
    <property type="entry name" value="At4g02000-like"/>
</dbReference>
<evidence type="ECO:0000256" key="1">
    <source>
        <dbReference type="SAM" id="MobiDB-lite"/>
    </source>
</evidence>
<evidence type="ECO:0000259" key="2">
    <source>
        <dbReference type="Pfam" id="PF14111"/>
    </source>
</evidence>
<sequence length="247" mass="28494">MHVRIWRTYVISQSLRLTIANRILCLNARHVFIKFALEEDYTKLWIKSIWFVDGFPMRIFKWTPTFNPREESPIVPVWVCLPKLPIQFFDREALFSIARLLGAPLRTDVSTATLVRPSVARVYVEINLLEPLQTEIGLGFGTEMIIQPVVYERLPKYCATCKHLGHDDDECYEKIKNRGSVRPVEGEDQRASDHADLREKLDAQRTQRELYTSRKGKRVVFEEVDRRPEASSSGAKGAEDGSIAMKL</sequence>
<feature type="region of interest" description="Disordered" evidence="1">
    <location>
        <begin position="222"/>
        <end position="247"/>
    </location>
</feature>
<dbReference type="Pfam" id="PF14111">
    <property type="entry name" value="DUF4283"/>
    <property type="match status" value="1"/>
</dbReference>
<accession>A0AAW2ITN3</accession>
<proteinExistence type="predicted"/>
<dbReference type="EMBL" id="JACGWK010001613">
    <property type="protein sequence ID" value="KAL0285161.1"/>
    <property type="molecule type" value="Genomic_DNA"/>
</dbReference>
<gene>
    <name evidence="3" type="ORF">Sangu_2791600</name>
</gene>
<dbReference type="PANTHER" id="PTHR31286:SF179">
    <property type="entry name" value="RNASE H TYPE-1 DOMAIN-CONTAINING PROTEIN"/>
    <property type="match status" value="1"/>
</dbReference>
<feature type="domain" description="DUF4283" evidence="2">
    <location>
        <begin position="11"/>
        <end position="69"/>
    </location>
</feature>
<organism evidence="3">
    <name type="scientific">Sesamum angustifolium</name>
    <dbReference type="NCBI Taxonomy" id="2727405"/>
    <lineage>
        <taxon>Eukaryota</taxon>
        <taxon>Viridiplantae</taxon>
        <taxon>Streptophyta</taxon>
        <taxon>Embryophyta</taxon>
        <taxon>Tracheophyta</taxon>
        <taxon>Spermatophyta</taxon>
        <taxon>Magnoliopsida</taxon>
        <taxon>eudicotyledons</taxon>
        <taxon>Gunneridae</taxon>
        <taxon>Pentapetalae</taxon>
        <taxon>asterids</taxon>
        <taxon>lamiids</taxon>
        <taxon>Lamiales</taxon>
        <taxon>Pedaliaceae</taxon>
        <taxon>Sesamum</taxon>
    </lineage>
</organism>
<reference evidence="3" key="1">
    <citation type="submission" date="2020-06" db="EMBL/GenBank/DDBJ databases">
        <authorList>
            <person name="Li T."/>
            <person name="Hu X."/>
            <person name="Zhang T."/>
            <person name="Song X."/>
            <person name="Zhang H."/>
            <person name="Dai N."/>
            <person name="Sheng W."/>
            <person name="Hou X."/>
            <person name="Wei L."/>
        </authorList>
    </citation>
    <scope>NUCLEOTIDE SEQUENCE</scope>
    <source>
        <strain evidence="3">G01</strain>
        <tissue evidence="3">Leaf</tissue>
    </source>
</reference>